<accession>C0ETW8</accession>
<name>C0ETW8_9FIRM</name>
<evidence type="ECO:0000313" key="1">
    <source>
        <dbReference type="EMBL" id="EEG37301.1"/>
    </source>
</evidence>
<comment type="caution">
    <text evidence="1">The sequence shown here is derived from an EMBL/GenBank/DDBJ whole genome shotgun (WGS) entry which is preliminary data.</text>
</comment>
<sequence>MFFKSENREIWKTKNGVFLNGTLRCVSLIIYHLKNDFKRKFISVTIVKEEN</sequence>
<dbReference type="AlphaFoldDB" id="C0ETW8"/>
<protein>
    <submittedName>
        <fullName evidence="1">Uncharacterized protein</fullName>
    </submittedName>
</protein>
<reference evidence="1 2" key="2">
    <citation type="submission" date="2009-02" db="EMBL/GenBank/DDBJ databases">
        <title>Draft genome sequence of Eubacterium hallii (DSM 3353).</title>
        <authorList>
            <person name="Sudarsanam P."/>
            <person name="Ley R."/>
            <person name="Guruge J."/>
            <person name="Turnbaugh P.J."/>
            <person name="Mahowald M."/>
            <person name="Liep D."/>
            <person name="Gordon J."/>
        </authorList>
    </citation>
    <scope>NUCLEOTIDE SEQUENCE [LARGE SCALE GENOMIC DNA]</scope>
    <source>
        <strain evidence="1 2">DSM 3353</strain>
    </source>
</reference>
<gene>
    <name evidence="1" type="ORF">EUBHAL_00851</name>
</gene>
<proteinExistence type="predicted"/>
<reference evidence="1 2" key="1">
    <citation type="submission" date="2009-01" db="EMBL/GenBank/DDBJ databases">
        <authorList>
            <person name="Fulton L."/>
            <person name="Clifton S."/>
            <person name="Fulton B."/>
            <person name="Xu J."/>
            <person name="Minx P."/>
            <person name="Pepin K.H."/>
            <person name="Johnson M."/>
            <person name="Bhonagiri V."/>
            <person name="Nash W.E."/>
            <person name="Mardis E.R."/>
            <person name="Wilson R.K."/>
        </authorList>
    </citation>
    <scope>NUCLEOTIDE SEQUENCE [LARGE SCALE GENOMIC DNA]</scope>
    <source>
        <strain evidence="1 2">DSM 3353</strain>
    </source>
</reference>
<organism evidence="1 2">
    <name type="scientific">Anaerobutyricum hallii DSM 3353</name>
    <dbReference type="NCBI Taxonomy" id="411469"/>
    <lineage>
        <taxon>Bacteria</taxon>
        <taxon>Bacillati</taxon>
        <taxon>Bacillota</taxon>
        <taxon>Clostridia</taxon>
        <taxon>Lachnospirales</taxon>
        <taxon>Lachnospiraceae</taxon>
        <taxon>Anaerobutyricum</taxon>
    </lineage>
</organism>
<evidence type="ECO:0000313" key="2">
    <source>
        <dbReference type="Proteomes" id="UP000003174"/>
    </source>
</evidence>
<dbReference type="Proteomes" id="UP000003174">
    <property type="component" value="Unassembled WGS sequence"/>
</dbReference>
<dbReference type="EMBL" id="ACEP01000044">
    <property type="protein sequence ID" value="EEG37301.1"/>
    <property type="molecule type" value="Genomic_DNA"/>
</dbReference>